<dbReference type="SUPFAM" id="SSF51717">
    <property type="entry name" value="Dihydropteroate synthetase-like"/>
    <property type="match status" value="1"/>
</dbReference>
<dbReference type="GO" id="GO:0046656">
    <property type="term" value="P:folic acid biosynthetic process"/>
    <property type="evidence" value="ECO:0007669"/>
    <property type="project" value="UniProtKB-KW"/>
</dbReference>
<dbReference type="PROSITE" id="PS00793">
    <property type="entry name" value="DHPS_2"/>
    <property type="match status" value="1"/>
</dbReference>
<keyword evidence="5 10" id="KW-0808">Transferase</keyword>
<gene>
    <name evidence="10" type="primary">folP</name>
    <name evidence="10" type="ORF">OU421_00040</name>
</gene>
<dbReference type="EMBL" id="CP113361">
    <property type="protein sequence ID" value="WAI01304.1"/>
    <property type="molecule type" value="Genomic_DNA"/>
</dbReference>
<dbReference type="InterPro" id="IPR045031">
    <property type="entry name" value="DHP_synth-like"/>
</dbReference>
<evidence type="ECO:0000256" key="3">
    <source>
        <dbReference type="ARBA" id="ARBA00004763"/>
    </source>
</evidence>
<evidence type="ECO:0000313" key="11">
    <source>
        <dbReference type="Proteomes" id="UP001163096"/>
    </source>
</evidence>
<dbReference type="Pfam" id="PF00809">
    <property type="entry name" value="Pterin_bind"/>
    <property type="match status" value="1"/>
</dbReference>
<dbReference type="PANTHER" id="PTHR20941">
    <property type="entry name" value="FOLATE SYNTHESIS PROTEINS"/>
    <property type="match status" value="1"/>
</dbReference>
<dbReference type="RefSeq" id="WP_268186530.1">
    <property type="nucleotide sequence ID" value="NZ_CP113361.1"/>
</dbReference>
<name>A0A9X9S3K7_METOG</name>
<evidence type="ECO:0000256" key="2">
    <source>
        <dbReference type="ARBA" id="ARBA00001946"/>
    </source>
</evidence>
<evidence type="ECO:0000256" key="7">
    <source>
        <dbReference type="ARBA" id="ARBA00022842"/>
    </source>
</evidence>
<evidence type="ECO:0000256" key="1">
    <source>
        <dbReference type="ARBA" id="ARBA00000012"/>
    </source>
</evidence>
<evidence type="ECO:0000256" key="4">
    <source>
        <dbReference type="ARBA" id="ARBA00012458"/>
    </source>
</evidence>
<accession>A0A9X9S3K7</accession>
<keyword evidence="6" id="KW-0479">Metal-binding</keyword>
<proteinExistence type="predicted"/>
<dbReference type="PROSITE" id="PS50972">
    <property type="entry name" value="PTERIN_BINDING"/>
    <property type="match status" value="1"/>
</dbReference>
<evidence type="ECO:0000313" key="10">
    <source>
        <dbReference type="EMBL" id="WAI01304.1"/>
    </source>
</evidence>
<dbReference type="InterPro" id="IPR006390">
    <property type="entry name" value="DHP_synth_dom"/>
</dbReference>
<keyword evidence="11" id="KW-1185">Reference proteome</keyword>
<dbReference type="PANTHER" id="PTHR20941:SF1">
    <property type="entry name" value="FOLIC ACID SYNTHESIS PROTEIN FOL1"/>
    <property type="match status" value="1"/>
</dbReference>
<keyword evidence="8" id="KW-0289">Folate biosynthesis</keyword>
<reference evidence="10" key="1">
    <citation type="submission" date="2022-11" db="EMBL/GenBank/DDBJ databases">
        <title>Complete genome sequence of Methanogenium organophilum DSM 3596.</title>
        <authorList>
            <person name="Chen S.-C."/>
            <person name="Lai S.-J."/>
            <person name="You Y.-T."/>
        </authorList>
    </citation>
    <scope>NUCLEOTIDE SEQUENCE</scope>
    <source>
        <strain evidence="10">DSM 3596</strain>
    </source>
</reference>
<comment type="cofactor">
    <cofactor evidence="2">
        <name>Mg(2+)</name>
        <dbReference type="ChEBI" id="CHEBI:18420"/>
    </cofactor>
</comment>
<dbReference type="GO" id="GO:0004156">
    <property type="term" value="F:dihydropteroate synthase activity"/>
    <property type="evidence" value="ECO:0007669"/>
    <property type="project" value="UniProtKB-EC"/>
</dbReference>
<keyword evidence="7" id="KW-0460">Magnesium</keyword>
<dbReference type="AlphaFoldDB" id="A0A9X9S3K7"/>
<dbReference type="KEGG" id="mou:OU421_00040"/>
<sequence>MAVMNASPESFFSKSFVPPESIVTTAQRFVDDGADIIDIGARSTAPNSPVIPLSTETKRVTETLRQIEGMGIPISLDTMYPEVLDAALRYDIAAINDIHGLSSPEYAKIAADSGLPVIAMASVDAPGDVKGVEETAFALSLVVSRAAHYGIEDLILDPAIGKWTAEWEPEDDWELCRHFSEFLDFDRPLLAAVSRKTFIGDLTGRTRPEDRLAGTLAVTCSLMDRGASLIRAHDVRETADIIRVHQKLK</sequence>
<dbReference type="Gene3D" id="3.20.20.20">
    <property type="entry name" value="Dihydropteroate synthase-like"/>
    <property type="match status" value="1"/>
</dbReference>
<comment type="pathway">
    <text evidence="3">Cofactor biosynthesis; tetrahydrofolate biosynthesis; 7,8-dihydrofolate from 2-amino-4-hydroxy-6-hydroxymethyl-7,8-dihydropteridine diphosphate and 4-aminobenzoate: step 1/2.</text>
</comment>
<protein>
    <recommendedName>
        <fullName evidence="4">dihydropteroate synthase</fullName>
        <ecNumber evidence="4">2.5.1.15</ecNumber>
    </recommendedName>
</protein>
<dbReference type="Proteomes" id="UP001163096">
    <property type="component" value="Chromosome"/>
</dbReference>
<dbReference type="GO" id="GO:0046872">
    <property type="term" value="F:metal ion binding"/>
    <property type="evidence" value="ECO:0007669"/>
    <property type="project" value="UniProtKB-KW"/>
</dbReference>
<dbReference type="InterPro" id="IPR000489">
    <property type="entry name" value="Pterin-binding_dom"/>
</dbReference>
<dbReference type="GeneID" id="76833444"/>
<evidence type="ECO:0000259" key="9">
    <source>
        <dbReference type="PROSITE" id="PS50972"/>
    </source>
</evidence>
<organism evidence="10 11">
    <name type="scientific">Methanogenium organophilum</name>
    <dbReference type="NCBI Taxonomy" id="2199"/>
    <lineage>
        <taxon>Archaea</taxon>
        <taxon>Methanobacteriati</taxon>
        <taxon>Methanobacteriota</taxon>
        <taxon>Stenosarchaea group</taxon>
        <taxon>Methanomicrobia</taxon>
        <taxon>Methanomicrobiales</taxon>
        <taxon>Methanomicrobiaceae</taxon>
        <taxon>Methanogenium</taxon>
    </lineage>
</organism>
<comment type="catalytic activity">
    <reaction evidence="1">
        <text>(7,8-dihydropterin-6-yl)methyl diphosphate + 4-aminobenzoate = 7,8-dihydropteroate + diphosphate</text>
        <dbReference type="Rhea" id="RHEA:19949"/>
        <dbReference type="ChEBI" id="CHEBI:17836"/>
        <dbReference type="ChEBI" id="CHEBI:17839"/>
        <dbReference type="ChEBI" id="CHEBI:33019"/>
        <dbReference type="ChEBI" id="CHEBI:72950"/>
        <dbReference type="EC" id="2.5.1.15"/>
    </reaction>
</comment>
<evidence type="ECO:0000256" key="5">
    <source>
        <dbReference type="ARBA" id="ARBA00022679"/>
    </source>
</evidence>
<dbReference type="EC" id="2.5.1.15" evidence="4"/>
<feature type="domain" description="Pterin-binding" evidence="9">
    <location>
        <begin position="1"/>
        <end position="243"/>
    </location>
</feature>
<dbReference type="NCBIfam" id="TIGR01496">
    <property type="entry name" value="DHPS"/>
    <property type="match status" value="1"/>
</dbReference>
<evidence type="ECO:0000256" key="8">
    <source>
        <dbReference type="ARBA" id="ARBA00022909"/>
    </source>
</evidence>
<dbReference type="GO" id="GO:0046654">
    <property type="term" value="P:tetrahydrofolate biosynthetic process"/>
    <property type="evidence" value="ECO:0007669"/>
    <property type="project" value="TreeGrafter"/>
</dbReference>
<evidence type="ECO:0000256" key="6">
    <source>
        <dbReference type="ARBA" id="ARBA00022723"/>
    </source>
</evidence>
<dbReference type="InterPro" id="IPR011005">
    <property type="entry name" value="Dihydropteroate_synth-like_sf"/>
</dbReference>